<dbReference type="PROSITE" id="PS00455">
    <property type="entry name" value="AMP_BINDING"/>
    <property type="match status" value="1"/>
</dbReference>
<protein>
    <submittedName>
        <fullName evidence="5">AMP-dependent synthetase/ligase domain-containing protein</fullName>
    </submittedName>
</protein>
<dbReference type="Gene3D" id="3.30.300.30">
    <property type="match status" value="1"/>
</dbReference>
<dbReference type="Gene3D" id="2.30.38.10">
    <property type="entry name" value="Luciferase, Domain 3"/>
    <property type="match status" value="1"/>
</dbReference>
<dbReference type="SUPFAM" id="SSF56801">
    <property type="entry name" value="Acetyl-CoA synthetase-like"/>
    <property type="match status" value="1"/>
</dbReference>
<dbReference type="Gene3D" id="3.40.50.980">
    <property type="match status" value="2"/>
</dbReference>
<evidence type="ECO:0000256" key="1">
    <source>
        <dbReference type="ARBA" id="ARBA00004275"/>
    </source>
</evidence>
<evidence type="ECO:0000313" key="4">
    <source>
        <dbReference type="Proteomes" id="UP000887574"/>
    </source>
</evidence>
<organism evidence="4 5">
    <name type="scientific">Ditylenchus dipsaci</name>
    <dbReference type="NCBI Taxonomy" id="166011"/>
    <lineage>
        <taxon>Eukaryota</taxon>
        <taxon>Metazoa</taxon>
        <taxon>Ecdysozoa</taxon>
        <taxon>Nematoda</taxon>
        <taxon>Chromadorea</taxon>
        <taxon>Rhabditida</taxon>
        <taxon>Tylenchina</taxon>
        <taxon>Tylenchomorpha</taxon>
        <taxon>Sphaerularioidea</taxon>
        <taxon>Anguinidae</taxon>
        <taxon>Anguininae</taxon>
        <taxon>Ditylenchus</taxon>
    </lineage>
</organism>
<evidence type="ECO:0000256" key="2">
    <source>
        <dbReference type="ARBA" id="ARBA00023140"/>
    </source>
</evidence>
<keyword evidence="4" id="KW-1185">Reference proteome</keyword>
<proteinExistence type="predicted"/>
<evidence type="ECO:0000313" key="5">
    <source>
        <dbReference type="WBParaSite" id="jg17924"/>
    </source>
</evidence>
<dbReference type="GO" id="GO:0005777">
    <property type="term" value="C:peroxisome"/>
    <property type="evidence" value="ECO:0007669"/>
    <property type="project" value="UniProtKB-SubCell"/>
</dbReference>
<dbReference type="PANTHER" id="PTHR24096:SF422">
    <property type="entry name" value="BCDNA.GH02901"/>
    <property type="match status" value="1"/>
</dbReference>
<dbReference type="PANTHER" id="PTHR24096">
    <property type="entry name" value="LONG-CHAIN-FATTY-ACID--COA LIGASE"/>
    <property type="match status" value="1"/>
</dbReference>
<dbReference type="InterPro" id="IPR045851">
    <property type="entry name" value="AMP-bd_C_sf"/>
</dbReference>
<feature type="domain" description="AMP-dependent synthetase/ligase" evidence="3">
    <location>
        <begin position="27"/>
        <end position="409"/>
    </location>
</feature>
<sequence>MPIKSDIPAVEVANESLANRFFASLWQFAVKSPTQLAFINGKNESDCVSFQQLFVHAHSVASFLDSINVGYKDVVVVVLPNCWQYAAIFGGTILQGGAISGASPAYTHYELKRQFVDCSCKLVFCADSNLEQVEKAAKSSGTVKTIVVVPNLSSKTKNNNYAQGIITMDKVLQLQPNFVKQRPKIVPQKDLVFLPYSSGTTGPPKGVMISHTNLGTMINILEGYTKHSIEPYLGVQPAGPQHELLVLPMYHVFGFGVTLSNLLQGSTTIFLRNFEERPFLQCIQKYKISKLRIVPPILLLLAKSPVVAEYDLSSVKLVMSGAASAGKELCEEVINRLPHIQLIGQGFGMSELSLASHSLVLTKKNFPASGKLLPNMEAKIVCRISRKELSRGQKGELMIRGPTVMLGYLNKPQATAETIDNEGWLKTGDIGYVDQEGFLYIVDRLKELIKVKGFQVAPAELEDLLLSHPCIRDCAVIGIPDSKAEKFLKHLL</sequence>
<name>A0A915DAU6_9BILA</name>
<dbReference type="GO" id="GO:0016405">
    <property type="term" value="F:CoA-ligase activity"/>
    <property type="evidence" value="ECO:0007669"/>
    <property type="project" value="TreeGrafter"/>
</dbReference>
<dbReference type="AlphaFoldDB" id="A0A915DAU6"/>
<comment type="subcellular location">
    <subcellularLocation>
        <location evidence="1">Peroxisome</location>
    </subcellularLocation>
</comment>
<evidence type="ECO:0000259" key="3">
    <source>
        <dbReference type="Pfam" id="PF00501"/>
    </source>
</evidence>
<dbReference type="InterPro" id="IPR020845">
    <property type="entry name" value="AMP-binding_CS"/>
</dbReference>
<dbReference type="Proteomes" id="UP000887574">
    <property type="component" value="Unplaced"/>
</dbReference>
<dbReference type="InterPro" id="IPR000873">
    <property type="entry name" value="AMP-dep_synth/lig_dom"/>
</dbReference>
<accession>A0A915DAU6</accession>
<keyword evidence="2" id="KW-0576">Peroxisome</keyword>
<dbReference type="WBParaSite" id="jg17924">
    <property type="protein sequence ID" value="jg17924"/>
    <property type="gene ID" value="jg17924"/>
</dbReference>
<dbReference type="Pfam" id="PF00501">
    <property type="entry name" value="AMP-binding"/>
    <property type="match status" value="1"/>
</dbReference>
<reference evidence="5" key="1">
    <citation type="submission" date="2022-11" db="UniProtKB">
        <authorList>
            <consortium name="WormBaseParasite"/>
        </authorList>
    </citation>
    <scope>IDENTIFICATION</scope>
</reference>